<feature type="signal peptide" evidence="8">
    <location>
        <begin position="1"/>
        <end position="27"/>
    </location>
</feature>
<evidence type="ECO:0000256" key="7">
    <source>
        <dbReference type="ARBA" id="ARBA00023002"/>
    </source>
</evidence>
<dbReference type="PANTHER" id="PTHR19384:SF17">
    <property type="entry name" value="NADPH--CYTOCHROME P450 REDUCTASE"/>
    <property type="match status" value="1"/>
</dbReference>
<keyword evidence="7" id="KW-0560">Oxidoreductase</keyword>
<organism evidence="11 12">
    <name type="scientific">Gossypium hirsutum</name>
    <name type="common">Upland cotton</name>
    <name type="synonym">Gossypium mexicanum</name>
    <dbReference type="NCBI Taxonomy" id="3635"/>
    <lineage>
        <taxon>Eukaryota</taxon>
        <taxon>Viridiplantae</taxon>
        <taxon>Streptophyta</taxon>
        <taxon>Embryophyta</taxon>
        <taxon>Tracheophyta</taxon>
        <taxon>Spermatophyta</taxon>
        <taxon>Magnoliopsida</taxon>
        <taxon>eudicotyledons</taxon>
        <taxon>Gunneridae</taxon>
        <taxon>Pentapetalae</taxon>
        <taxon>rosids</taxon>
        <taxon>malvids</taxon>
        <taxon>Malvales</taxon>
        <taxon>Malvaceae</taxon>
        <taxon>Malvoideae</taxon>
        <taxon>Gossypium</taxon>
    </lineage>
</organism>
<dbReference type="SUPFAM" id="SSF63380">
    <property type="entry name" value="Riboflavin synthase domain-like"/>
    <property type="match status" value="1"/>
</dbReference>
<evidence type="ECO:0000256" key="5">
    <source>
        <dbReference type="ARBA" id="ARBA00022827"/>
    </source>
</evidence>
<evidence type="ECO:0000256" key="8">
    <source>
        <dbReference type="SAM" id="SignalP"/>
    </source>
</evidence>
<evidence type="ECO:0000256" key="2">
    <source>
        <dbReference type="ARBA" id="ARBA00001974"/>
    </source>
</evidence>
<comment type="cofactor">
    <cofactor evidence="1">
        <name>FMN</name>
        <dbReference type="ChEBI" id="CHEBI:58210"/>
    </cofactor>
</comment>
<dbReference type="Pfam" id="PF00258">
    <property type="entry name" value="Flavodoxin_1"/>
    <property type="match status" value="1"/>
</dbReference>
<dbReference type="InterPro" id="IPR003097">
    <property type="entry name" value="CysJ-like_FAD-binding"/>
</dbReference>
<dbReference type="GeneID" id="107915440"/>
<evidence type="ECO:0000256" key="6">
    <source>
        <dbReference type="ARBA" id="ARBA00022857"/>
    </source>
</evidence>
<dbReference type="Pfam" id="PF00667">
    <property type="entry name" value="FAD_binding_1"/>
    <property type="match status" value="1"/>
</dbReference>
<reference evidence="11" key="1">
    <citation type="journal article" date="2020" name="Nat. Genet.">
        <title>Genomic diversifications of five Gossypium allopolyploid species and their impact on cotton improvement.</title>
        <authorList>
            <person name="Chen Z.J."/>
            <person name="Sreedasyam A."/>
            <person name="Ando A."/>
            <person name="Song Q."/>
            <person name="De Santiago L.M."/>
            <person name="Hulse-Kemp A.M."/>
            <person name="Ding M."/>
            <person name="Ye W."/>
            <person name="Kirkbride R.C."/>
            <person name="Jenkins J."/>
            <person name="Plott C."/>
            <person name="Lovell J."/>
            <person name="Lin Y.M."/>
            <person name="Vaughn R."/>
            <person name="Liu B."/>
            <person name="Simpson S."/>
            <person name="Scheffler B.E."/>
            <person name="Wen L."/>
            <person name="Saski C.A."/>
            <person name="Grover C.E."/>
            <person name="Hu G."/>
            <person name="Conover J.L."/>
            <person name="Carlson J.W."/>
            <person name="Shu S."/>
            <person name="Boston L.B."/>
            <person name="Williams M."/>
            <person name="Peterson D.G."/>
            <person name="McGee K."/>
            <person name="Jones D.C."/>
            <person name="Wendel J.F."/>
            <person name="Stelly D.M."/>
            <person name="Grimwood J."/>
            <person name="Schmutz J."/>
        </authorList>
    </citation>
    <scope>NUCLEOTIDE SEQUENCE [LARGE SCALE GENOMIC DNA]</scope>
    <source>
        <strain evidence="11">cv. TM-1</strain>
    </source>
</reference>
<feature type="domain" description="Sulfite reductase [NADPH] flavoprotein alpha-component-like FAD-binding" evidence="10">
    <location>
        <begin position="161"/>
        <end position="239"/>
    </location>
</feature>
<reference evidence="12" key="2">
    <citation type="submission" date="2025-08" db="UniProtKB">
        <authorList>
            <consortium name="RefSeq"/>
        </authorList>
    </citation>
    <scope>IDENTIFICATION</scope>
</reference>
<dbReference type="SUPFAM" id="SSF52218">
    <property type="entry name" value="Flavoproteins"/>
    <property type="match status" value="1"/>
</dbReference>
<feature type="domain" description="Flavodoxin-like" evidence="9">
    <location>
        <begin position="34"/>
        <end position="102"/>
    </location>
</feature>
<dbReference type="Gene3D" id="2.40.30.10">
    <property type="entry name" value="Translation factors"/>
    <property type="match status" value="1"/>
</dbReference>
<name>A0ABM3ASS6_GOSHI</name>
<dbReference type="RefSeq" id="XP_040957896.1">
    <property type="nucleotide sequence ID" value="XM_041101962.1"/>
</dbReference>
<accession>A0ABM3ASS6</accession>
<protein>
    <submittedName>
        <fullName evidence="12">NADPH--cytochrome P450 reductase 2</fullName>
    </submittedName>
</protein>
<keyword evidence="4" id="KW-0285">Flavoprotein</keyword>
<dbReference type="Proteomes" id="UP000818029">
    <property type="component" value="Chromosome D10"/>
</dbReference>
<keyword evidence="11" id="KW-1185">Reference proteome</keyword>
<comment type="cofactor">
    <cofactor evidence="2">
        <name>FAD</name>
        <dbReference type="ChEBI" id="CHEBI:57692"/>
    </cofactor>
</comment>
<evidence type="ECO:0000259" key="9">
    <source>
        <dbReference type="Pfam" id="PF00258"/>
    </source>
</evidence>
<evidence type="ECO:0000256" key="3">
    <source>
        <dbReference type="ARBA" id="ARBA00006704"/>
    </source>
</evidence>
<evidence type="ECO:0000259" key="10">
    <source>
        <dbReference type="Pfam" id="PF00667"/>
    </source>
</evidence>
<dbReference type="InterPro" id="IPR017938">
    <property type="entry name" value="Riboflavin_synthase-like_b-brl"/>
</dbReference>
<evidence type="ECO:0000313" key="12">
    <source>
        <dbReference type="RefSeq" id="XP_040957896.1"/>
    </source>
</evidence>
<keyword evidence="5" id="KW-0274">FAD</keyword>
<dbReference type="InterPro" id="IPR023173">
    <property type="entry name" value="NADPH_Cyt_P450_Rdtase_alpha"/>
</dbReference>
<evidence type="ECO:0000256" key="4">
    <source>
        <dbReference type="ARBA" id="ARBA00022630"/>
    </source>
</evidence>
<dbReference type="InterPro" id="IPR029039">
    <property type="entry name" value="Flavoprotein-like_sf"/>
</dbReference>
<evidence type="ECO:0000256" key="1">
    <source>
        <dbReference type="ARBA" id="ARBA00001917"/>
    </source>
</evidence>
<proteinExistence type="inferred from homology"/>
<keyword evidence="6" id="KW-0521">NADP</keyword>
<sequence length="253" mass="27595">MNPLISATSVIIAGLAIGLASIGLGVGQGTVVDQAIEDREDEVDDGKKKVTIFFGTQTGTAEGFAKVAKVVDEILTEQGAKRLVPVGLGDDDQCIEDDFTAWRESVWPELDQLLRDDNDTTTVSTPYTAAVLEYRVVFYDPANAPVKDKNWNNANGHTVYDAQHPCRSNVAVRKELHTPASDRSCIHLEFDITSTGLSYETGDHVGVYCENLDEVVDEALRLLGLCPDTYFSVHTDKEDGTSLCYSIASKFDV</sequence>
<evidence type="ECO:0000313" key="11">
    <source>
        <dbReference type="Proteomes" id="UP000818029"/>
    </source>
</evidence>
<comment type="similarity">
    <text evidence="3">Belongs to the ATPase C chain family.</text>
</comment>
<dbReference type="Gene3D" id="3.40.50.360">
    <property type="match status" value="1"/>
</dbReference>
<dbReference type="InterPro" id="IPR038662">
    <property type="entry name" value="ATP_synth_F0_csu_sf"/>
</dbReference>
<dbReference type="PANTHER" id="PTHR19384">
    <property type="entry name" value="NITRIC OXIDE SYNTHASE-RELATED"/>
    <property type="match status" value="1"/>
</dbReference>
<gene>
    <name evidence="12" type="primary">LOC107915440</name>
</gene>
<dbReference type="InterPro" id="IPR008254">
    <property type="entry name" value="Flavodoxin/NO_synth"/>
</dbReference>
<keyword evidence="8" id="KW-0732">Signal</keyword>
<dbReference type="Gene3D" id="1.20.20.10">
    <property type="entry name" value="F1F0 ATP synthase subunit C"/>
    <property type="match status" value="1"/>
</dbReference>
<dbReference type="Gene3D" id="1.20.990.10">
    <property type="entry name" value="NADPH-cytochrome p450 Reductase, Chain A, domain 3"/>
    <property type="match status" value="1"/>
</dbReference>
<feature type="chain" id="PRO_5045158072" evidence="8">
    <location>
        <begin position="28"/>
        <end position="253"/>
    </location>
</feature>